<dbReference type="PANTHER" id="PTHR43700:SF1">
    <property type="entry name" value="PHOSPHORIBOSYLAMINOIMIDAZOLE-SUCCINOCARBOXAMIDE SYNTHASE"/>
    <property type="match status" value="1"/>
</dbReference>
<keyword evidence="6 8" id="KW-0067">ATP-binding</keyword>
<dbReference type="HAMAP" id="MF_00137">
    <property type="entry name" value="SAICAR_synth"/>
    <property type="match status" value="1"/>
</dbReference>
<keyword evidence="11" id="KW-1185">Reference proteome</keyword>
<reference evidence="11" key="1">
    <citation type="journal article" date="2019" name="Int. J. Syst. Evol. Microbiol.">
        <title>The Global Catalogue of Microorganisms (GCM) 10K type strain sequencing project: providing services to taxonomists for standard genome sequencing and annotation.</title>
        <authorList>
            <consortium name="The Broad Institute Genomics Platform"/>
            <consortium name="The Broad Institute Genome Sequencing Center for Infectious Disease"/>
            <person name="Wu L."/>
            <person name="Ma J."/>
        </authorList>
    </citation>
    <scope>NUCLEOTIDE SEQUENCE [LARGE SCALE GENOMIC DNA]</scope>
    <source>
        <strain evidence="11">CCUG 63682</strain>
    </source>
</reference>
<dbReference type="PROSITE" id="PS01058">
    <property type="entry name" value="SAICAR_SYNTHETASE_2"/>
    <property type="match status" value="1"/>
</dbReference>
<dbReference type="EMBL" id="JBHSGP010000008">
    <property type="protein sequence ID" value="MFC4721735.1"/>
    <property type="molecule type" value="Genomic_DNA"/>
</dbReference>
<organism evidence="10 11">
    <name type="scientific">Geojedonia litorea</name>
    <dbReference type="NCBI Taxonomy" id="1268269"/>
    <lineage>
        <taxon>Bacteria</taxon>
        <taxon>Pseudomonadati</taxon>
        <taxon>Bacteroidota</taxon>
        <taxon>Flavobacteriia</taxon>
        <taxon>Flavobacteriales</taxon>
        <taxon>Flavobacteriaceae</taxon>
        <taxon>Geojedonia</taxon>
    </lineage>
</organism>
<dbReference type="Gene3D" id="3.30.470.20">
    <property type="entry name" value="ATP-grasp fold, B domain"/>
    <property type="match status" value="1"/>
</dbReference>
<protein>
    <recommendedName>
        <fullName evidence="8">Phosphoribosylaminoimidazole-succinocarboxamide synthase</fullName>
        <ecNumber evidence="8">6.3.2.6</ecNumber>
    </recommendedName>
    <alternativeName>
        <fullName evidence="8">SAICAR synthetase</fullName>
    </alternativeName>
</protein>
<dbReference type="Gene3D" id="3.30.200.20">
    <property type="entry name" value="Phosphorylase Kinase, domain 1"/>
    <property type="match status" value="1"/>
</dbReference>
<dbReference type="Proteomes" id="UP001595953">
    <property type="component" value="Unassembled WGS sequence"/>
</dbReference>
<sequence>MKTKNTIIDTNFNFPGQKSVYKGKVREVYTINDDLLVMIATDRLSAFDVVMPKGIPYKGQILNQIATKFMAQTEDLVPNWLLATPDPNVAIGHLCEPFKVEMVIRGFLSGHAAREYKVGKRMLCGVVMPEGMKENDKFPQPIITPATKAEMGAHDEDISRDDILKRGIVSEADYEILEDYTRKLFQRGTEIAKSRGLILVDTKYEFGKTKDGKIVLIDEIHTPDSSRYFYADGYQERQDKGEAQKQLSKEFVRQWLISNNFQGLEGQTVPEMSDTYIETVSERYIELYENIMGEPFVKADVSAIHTRIERNVLRFLKAHY</sequence>
<name>A0ABV9N1S7_9FLAO</name>
<evidence type="ECO:0000256" key="5">
    <source>
        <dbReference type="ARBA" id="ARBA00022755"/>
    </source>
</evidence>
<dbReference type="CDD" id="cd01414">
    <property type="entry name" value="SAICAR_synt_Sc"/>
    <property type="match status" value="1"/>
</dbReference>
<dbReference type="EC" id="6.3.2.6" evidence="8"/>
<dbReference type="GO" id="GO:0004639">
    <property type="term" value="F:phosphoribosylaminoimidazolesuccinocarboxamide synthase activity"/>
    <property type="evidence" value="ECO:0007669"/>
    <property type="project" value="UniProtKB-EC"/>
</dbReference>
<gene>
    <name evidence="8" type="primary">purC</name>
    <name evidence="10" type="ORF">ACFO5O_05360</name>
</gene>
<dbReference type="NCBIfam" id="NF010568">
    <property type="entry name" value="PRK13961.1"/>
    <property type="match status" value="1"/>
</dbReference>
<dbReference type="SUPFAM" id="SSF56104">
    <property type="entry name" value="SAICAR synthase-like"/>
    <property type="match status" value="1"/>
</dbReference>
<dbReference type="NCBIfam" id="NF009251">
    <property type="entry name" value="PRK12607.1"/>
    <property type="match status" value="1"/>
</dbReference>
<evidence type="ECO:0000256" key="4">
    <source>
        <dbReference type="ARBA" id="ARBA00022741"/>
    </source>
</evidence>
<evidence type="ECO:0000259" key="9">
    <source>
        <dbReference type="Pfam" id="PF01259"/>
    </source>
</evidence>
<evidence type="ECO:0000313" key="11">
    <source>
        <dbReference type="Proteomes" id="UP001595953"/>
    </source>
</evidence>
<evidence type="ECO:0000313" key="10">
    <source>
        <dbReference type="EMBL" id="MFC4721735.1"/>
    </source>
</evidence>
<comment type="caution">
    <text evidence="10">The sequence shown here is derived from an EMBL/GenBank/DDBJ whole genome shotgun (WGS) entry which is preliminary data.</text>
</comment>
<keyword evidence="4 8" id="KW-0547">Nucleotide-binding</keyword>
<evidence type="ECO:0000256" key="6">
    <source>
        <dbReference type="ARBA" id="ARBA00022840"/>
    </source>
</evidence>
<evidence type="ECO:0000256" key="3">
    <source>
        <dbReference type="ARBA" id="ARBA00022598"/>
    </source>
</evidence>
<evidence type="ECO:0000256" key="7">
    <source>
        <dbReference type="ARBA" id="ARBA00048475"/>
    </source>
</evidence>
<dbReference type="InterPro" id="IPR018236">
    <property type="entry name" value="SAICAR_synthetase_CS"/>
</dbReference>
<evidence type="ECO:0000256" key="8">
    <source>
        <dbReference type="HAMAP-Rule" id="MF_00137"/>
    </source>
</evidence>
<comment type="pathway">
    <text evidence="1 8">Purine metabolism; IMP biosynthesis via de novo pathway; 5-amino-1-(5-phospho-D-ribosyl)imidazole-4-carboxamide from 5-amino-1-(5-phospho-D-ribosyl)imidazole-4-carboxylate: step 1/2.</text>
</comment>
<proteinExistence type="inferred from homology"/>
<comment type="similarity">
    <text evidence="2 8">Belongs to the SAICAR synthetase family.</text>
</comment>
<dbReference type="InterPro" id="IPR028923">
    <property type="entry name" value="SAICAR_synt/ADE2_N"/>
</dbReference>
<accession>A0ABV9N1S7</accession>
<evidence type="ECO:0000256" key="2">
    <source>
        <dbReference type="ARBA" id="ARBA00010190"/>
    </source>
</evidence>
<keyword evidence="5 8" id="KW-0658">Purine biosynthesis</keyword>
<dbReference type="Pfam" id="PF01259">
    <property type="entry name" value="SAICAR_synt"/>
    <property type="match status" value="1"/>
</dbReference>
<evidence type="ECO:0000256" key="1">
    <source>
        <dbReference type="ARBA" id="ARBA00004672"/>
    </source>
</evidence>
<keyword evidence="3 8" id="KW-0436">Ligase</keyword>
<dbReference type="PANTHER" id="PTHR43700">
    <property type="entry name" value="PHOSPHORIBOSYLAMINOIMIDAZOLE-SUCCINOCARBOXAMIDE SYNTHASE"/>
    <property type="match status" value="1"/>
</dbReference>
<dbReference type="RefSeq" id="WP_387961911.1">
    <property type="nucleotide sequence ID" value="NZ_JBHSGP010000008.1"/>
</dbReference>
<comment type="catalytic activity">
    <reaction evidence="7 8">
        <text>5-amino-1-(5-phospho-D-ribosyl)imidazole-4-carboxylate + L-aspartate + ATP = (2S)-2-[5-amino-1-(5-phospho-beta-D-ribosyl)imidazole-4-carboxamido]succinate + ADP + phosphate + 2 H(+)</text>
        <dbReference type="Rhea" id="RHEA:22628"/>
        <dbReference type="ChEBI" id="CHEBI:15378"/>
        <dbReference type="ChEBI" id="CHEBI:29991"/>
        <dbReference type="ChEBI" id="CHEBI:30616"/>
        <dbReference type="ChEBI" id="CHEBI:43474"/>
        <dbReference type="ChEBI" id="CHEBI:58443"/>
        <dbReference type="ChEBI" id="CHEBI:77657"/>
        <dbReference type="ChEBI" id="CHEBI:456216"/>
        <dbReference type="EC" id="6.3.2.6"/>
    </reaction>
</comment>
<feature type="domain" description="SAICAR synthetase/ADE2 N-terminal" evidence="9">
    <location>
        <begin position="20"/>
        <end position="259"/>
    </location>
</feature>